<evidence type="ECO:0000313" key="10">
    <source>
        <dbReference type="EMBL" id="VDI42418.1"/>
    </source>
</evidence>
<evidence type="ECO:0000256" key="3">
    <source>
        <dbReference type="ARBA" id="ARBA00012744"/>
    </source>
</evidence>
<dbReference type="InterPro" id="IPR018120">
    <property type="entry name" value="Glyco_hydro_1_AS"/>
</dbReference>
<evidence type="ECO:0000256" key="1">
    <source>
        <dbReference type="ARBA" id="ARBA00010838"/>
    </source>
</evidence>
<sequence length="977" mass="113068">MILQVFAFFFLLRSGYSNSLPMEEEFYYGDFPSDFKWGAATAAYQIEGGWQDDGRGPSIWDTFLHKCMASKCQNGDIAADSYHKYKEDVQLLKSLGVYFYRFSISWSRVFPDGTPSSRNAAGIQYYHNVIDELIKYNIEPMVTLYHWDLPQTINDKGGWENDTIVDYFNDYAREMFREYGDKVKGWITLNEPGVVSWLGYGTAVFAPGVYKPATGPYVVNHNLIRAHSKAYRTYRKEFFTTQKGKIGISLSTDWKEPKTDSPADKAASERKMQFDLGVYAHPIYVNGDYPEIMKTKVAEKSKLQNLSKSRLPVFTEEEKQMIKGSADFIGINHYTSRYIYNSPHNDWPSLAQDPDTDESEDPTWKTAKSGWLKVVPWGMRKLMNWIKKEYPSTDVYITENGFSDCGDLTDQGRIDYYKAYINELLKAIKLDGCTNIKRYTAWSLMDNLEWRAGYSEKFGLFKVDYERADRPRIPKASAHFYTDLVKYNGFPRNWDMRYVRQDIVDRDAFIHGTFENDFAWGAATSAYQIEGGWNEDGKGPSIWDVYSHAGRIVNKQTGDVACDSYHRYKEDVRMLKSLGVSHYRFSLSWSRIMADGTLATVNQKGIDYYNNLINELLANNIEPMVTLYHWDLPQGLQDKGGFKDEAIIEYFNDYARLCFSMFGDRVKLWITFNEPFVVSWLGHGIGVMAPGISEPGSTVYTVTHNIIRAHVKAYHTYNDHFRSHFNGKVGITLDCDWKEPREDTLWDRAAAERALQFKLGWFANPIFGNGDYPAVMKRTIKSKSMKQGLSKSRLPEFTDEELRQNKGAADFIGINHYTTNLVSQKEQSVEEPHYERDQDIDVSYSSCWRESQSGWLRGNPWGIRRLLKWVKDRYNSPEIYVTENGFSDDGKSLEDNDRIWYYNGYINEMLKAKKEDGVNVKGYMAWSLMDNFEWGSGFTQHFGIFHVDFDTMNRTRTPKKSAATYTQIIKDNGFPYK</sequence>
<keyword evidence="11" id="KW-1185">Reference proteome</keyword>
<dbReference type="InterPro" id="IPR001360">
    <property type="entry name" value="Glyco_hydro_1"/>
</dbReference>
<dbReference type="AlphaFoldDB" id="A0A8B6EZL6"/>
<evidence type="ECO:0000256" key="8">
    <source>
        <dbReference type="RuleBase" id="RU004468"/>
    </source>
</evidence>
<keyword evidence="6 8" id="KW-0326">Glycosidase</keyword>
<evidence type="ECO:0000256" key="7">
    <source>
        <dbReference type="PROSITE-ProRule" id="PRU10055"/>
    </source>
</evidence>
<comment type="caution">
    <text evidence="10">The sequence shown here is derived from an EMBL/GenBank/DDBJ whole genome shotgun (WGS) entry which is preliminary data.</text>
</comment>
<dbReference type="PROSITE" id="PS00572">
    <property type="entry name" value="GLYCOSYL_HYDROL_F1_1"/>
    <property type="match status" value="2"/>
</dbReference>
<feature type="signal peptide" evidence="9">
    <location>
        <begin position="1"/>
        <end position="17"/>
    </location>
</feature>
<dbReference type="PROSITE" id="PS00653">
    <property type="entry name" value="GLYCOSYL_HYDROL_F1_2"/>
    <property type="match status" value="2"/>
</dbReference>
<reference evidence="10" key="1">
    <citation type="submission" date="2018-11" db="EMBL/GenBank/DDBJ databases">
        <authorList>
            <person name="Alioto T."/>
            <person name="Alioto T."/>
        </authorList>
    </citation>
    <scope>NUCLEOTIDE SEQUENCE</scope>
</reference>
<gene>
    <name evidence="10" type="ORF">MGAL_10B001121</name>
</gene>
<dbReference type="EC" id="3.2.1.21" evidence="3"/>
<keyword evidence="9" id="KW-0732">Signal</keyword>
<dbReference type="PANTHER" id="PTHR10353">
    <property type="entry name" value="GLYCOSYL HYDROLASE"/>
    <property type="match status" value="1"/>
</dbReference>
<proteinExistence type="inferred from homology"/>
<evidence type="ECO:0000256" key="9">
    <source>
        <dbReference type="SAM" id="SignalP"/>
    </source>
</evidence>
<dbReference type="OrthoDB" id="65569at2759"/>
<dbReference type="PANTHER" id="PTHR10353:SF36">
    <property type="entry name" value="LP05116P"/>
    <property type="match status" value="1"/>
</dbReference>
<dbReference type="GO" id="GO:0000016">
    <property type="term" value="F:lactase activity"/>
    <property type="evidence" value="ECO:0007669"/>
    <property type="project" value="UniProtKB-EC"/>
</dbReference>
<dbReference type="PRINTS" id="PR00131">
    <property type="entry name" value="GLHYDRLASE1"/>
</dbReference>
<comment type="subunit">
    <text evidence="2">Homodimer.</text>
</comment>
<dbReference type="Proteomes" id="UP000596742">
    <property type="component" value="Unassembled WGS sequence"/>
</dbReference>
<evidence type="ECO:0000313" key="11">
    <source>
        <dbReference type="Proteomes" id="UP000596742"/>
    </source>
</evidence>
<dbReference type="InterPro" id="IPR033132">
    <property type="entry name" value="GH_1_N_CS"/>
</dbReference>
<dbReference type="FunFam" id="3.20.20.80:FF:000013">
    <property type="entry name" value="lactase-phlorizin hydrolase"/>
    <property type="match status" value="2"/>
</dbReference>
<feature type="active site" description="Nucleophile" evidence="7">
    <location>
        <position position="399"/>
    </location>
</feature>
<protein>
    <recommendedName>
        <fullName evidence="3">beta-glucosidase</fullName>
        <ecNumber evidence="3">3.2.1.21</ecNumber>
    </recommendedName>
</protein>
<organism evidence="10 11">
    <name type="scientific">Mytilus galloprovincialis</name>
    <name type="common">Mediterranean mussel</name>
    <dbReference type="NCBI Taxonomy" id="29158"/>
    <lineage>
        <taxon>Eukaryota</taxon>
        <taxon>Metazoa</taxon>
        <taxon>Spiralia</taxon>
        <taxon>Lophotrochozoa</taxon>
        <taxon>Mollusca</taxon>
        <taxon>Bivalvia</taxon>
        <taxon>Autobranchia</taxon>
        <taxon>Pteriomorphia</taxon>
        <taxon>Mytilida</taxon>
        <taxon>Mytiloidea</taxon>
        <taxon>Mytilidae</taxon>
        <taxon>Mytilinae</taxon>
        <taxon>Mytilus</taxon>
    </lineage>
</organism>
<dbReference type="EMBL" id="UYJE01006022">
    <property type="protein sequence ID" value="VDI42418.1"/>
    <property type="molecule type" value="Genomic_DNA"/>
</dbReference>
<dbReference type="InterPro" id="IPR017853">
    <property type="entry name" value="GH"/>
</dbReference>
<feature type="chain" id="PRO_5032818365" description="beta-glucosidase" evidence="9">
    <location>
        <begin position="18"/>
        <end position="977"/>
    </location>
</feature>
<keyword evidence="5" id="KW-0325">Glycoprotein</keyword>
<comment type="similarity">
    <text evidence="1">Belongs to the glycosyl hydrolase 1 family.</text>
</comment>
<evidence type="ECO:0000256" key="4">
    <source>
        <dbReference type="ARBA" id="ARBA00022801"/>
    </source>
</evidence>
<name>A0A8B6EZL6_MYTGA</name>
<keyword evidence="4 8" id="KW-0378">Hydrolase</keyword>
<accession>A0A8B6EZL6</accession>
<dbReference type="GO" id="GO:0008422">
    <property type="term" value="F:beta-glucosidase activity"/>
    <property type="evidence" value="ECO:0007669"/>
    <property type="project" value="TreeGrafter"/>
</dbReference>
<dbReference type="Pfam" id="PF00232">
    <property type="entry name" value="Glyco_hydro_1"/>
    <property type="match status" value="2"/>
</dbReference>
<dbReference type="SUPFAM" id="SSF51445">
    <property type="entry name" value="(Trans)glycosidases"/>
    <property type="match status" value="2"/>
</dbReference>
<evidence type="ECO:0000256" key="5">
    <source>
        <dbReference type="ARBA" id="ARBA00023180"/>
    </source>
</evidence>
<evidence type="ECO:0000256" key="2">
    <source>
        <dbReference type="ARBA" id="ARBA00011738"/>
    </source>
</evidence>
<dbReference type="GO" id="GO:0005975">
    <property type="term" value="P:carbohydrate metabolic process"/>
    <property type="evidence" value="ECO:0007669"/>
    <property type="project" value="InterPro"/>
</dbReference>
<evidence type="ECO:0000256" key="6">
    <source>
        <dbReference type="ARBA" id="ARBA00023295"/>
    </source>
</evidence>
<feature type="active site" description="Nucleophile" evidence="7">
    <location>
        <position position="883"/>
    </location>
</feature>
<dbReference type="Gene3D" id="3.20.20.80">
    <property type="entry name" value="Glycosidases"/>
    <property type="match status" value="2"/>
</dbReference>